<dbReference type="InterPro" id="IPR001119">
    <property type="entry name" value="SLH_dom"/>
</dbReference>
<feature type="non-terminal residue" evidence="3">
    <location>
        <position position="1"/>
    </location>
</feature>
<dbReference type="RefSeq" id="WP_164716808.1">
    <property type="nucleotide sequence ID" value="NZ_RXHU01000114.1"/>
</dbReference>
<dbReference type="EMBL" id="RXHU01000114">
    <property type="protein sequence ID" value="RTE02650.1"/>
    <property type="molecule type" value="Genomic_DNA"/>
</dbReference>
<feature type="domain" description="SLH" evidence="2">
    <location>
        <begin position="358"/>
        <end position="416"/>
    </location>
</feature>
<name>A0A430J5E6_9BACL</name>
<comment type="caution">
    <text evidence="3">The sequence shown here is derived from an EMBL/GenBank/DDBJ whole genome shotgun (WGS) entry which is preliminary data.</text>
</comment>
<keyword evidence="4" id="KW-1185">Reference proteome</keyword>
<evidence type="ECO:0000256" key="1">
    <source>
        <dbReference type="SAM" id="MobiDB-lite"/>
    </source>
</evidence>
<proteinExistence type="predicted"/>
<gene>
    <name evidence="3" type="ORF">EJQ19_29140</name>
</gene>
<evidence type="ECO:0000313" key="3">
    <source>
        <dbReference type="EMBL" id="RTE02650.1"/>
    </source>
</evidence>
<accession>A0A430J5E6</accession>
<feature type="domain" description="SLH" evidence="2">
    <location>
        <begin position="290"/>
        <end position="353"/>
    </location>
</feature>
<dbReference type="PROSITE" id="PS51272">
    <property type="entry name" value="SLH"/>
    <property type="match status" value="3"/>
</dbReference>
<feature type="domain" description="SLH" evidence="2">
    <location>
        <begin position="231"/>
        <end position="289"/>
    </location>
</feature>
<dbReference type="Pfam" id="PF00395">
    <property type="entry name" value="SLH"/>
    <property type="match status" value="3"/>
</dbReference>
<feature type="region of interest" description="Disordered" evidence="1">
    <location>
        <begin position="1"/>
        <end position="28"/>
    </location>
</feature>
<dbReference type="AlphaFoldDB" id="A0A430J5E6"/>
<evidence type="ECO:0000259" key="2">
    <source>
        <dbReference type="PROSITE" id="PS51272"/>
    </source>
</evidence>
<feature type="compositionally biased region" description="Low complexity" evidence="1">
    <location>
        <begin position="9"/>
        <end position="28"/>
    </location>
</feature>
<evidence type="ECO:0000313" key="4">
    <source>
        <dbReference type="Proteomes" id="UP000276128"/>
    </source>
</evidence>
<organism evidence="3 4">
    <name type="scientific">Paenibacillus whitsoniae</name>
    <dbReference type="NCBI Taxonomy" id="2496558"/>
    <lineage>
        <taxon>Bacteria</taxon>
        <taxon>Bacillati</taxon>
        <taxon>Bacillota</taxon>
        <taxon>Bacilli</taxon>
        <taxon>Bacillales</taxon>
        <taxon>Paenibacillaceae</taxon>
        <taxon>Paenibacillus</taxon>
    </lineage>
</organism>
<dbReference type="Proteomes" id="UP000276128">
    <property type="component" value="Unassembled WGS sequence"/>
</dbReference>
<sequence length="416" mass="42655">GTDPGTGPGTEPETEPGTIPGDNPSPAAGAALKLAAASSPDAAGVAKAAATQAAIEQALAGAPGGTLTLDFPKVEGARAYEAALPAPLLTEGSAARQLALQTEFGTITLPNDMFKPGETAGKANVSITLKQVGTAGFADDVKTAIGDRPVIDITIMLDGTTTAWNNPKAPVRVAIPYQPSQAERNQLDGITVWYLDGTGRPTPVTSGRYEASTGTVTFLATHFSSYAVVYVTKTFSDLAGYSWAQKPIEALAAKGIIAGISETAFSPGVAIKRADFVLLLMRTMGFPSQAAASFADAGASAYYADAVQTARALGIADGSGDNRFQPEAAISRQDMMALTARALRIAGQLPAATLQPSLAGFKDGVDVADYAQASISGLIRLGIVEGDGGYLRPLASTSRAEIAVLLYRIYQSLGGN</sequence>
<reference evidence="3 4" key="1">
    <citation type="submission" date="2018-12" db="EMBL/GenBank/DDBJ databases">
        <title>Bacillus ochoae sp. nov., Paenibacillus whitsoniae sp. nov., Paenibacillus spiritus sp. nov. Isolated from the Mars Exploration Rover during spacecraft assembly.</title>
        <authorList>
            <person name="Seuylemezian A."/>
            <person name="Vaishampayan P."/>
        </authorList>
    </citation>
    <scope>NUCLEOTIDE SEQUENCE [LARGE SCALE GENOMIC DNA]</scope>
    <source>
        <strain evidence="3 4">MER 54</strain>
    </source>
</reference>
<protein>
    <submittedName>
        <fullName evidence="3">S-layer homology domain-containing protein</fullName>
    </submittedName>
</protein>